<feature type="domain" description="Alpha/beta hydrolase fold-3" evidence="1">
    <location>
        <begin position="65"/>
        <end position="180"/>
    </location>
</feature>
<dbReference type="Pfam" id="PF07859">
    <property type="entry name" value="Abhydrolase_3"/>
    <property type="match status" value="1"/>
</dbReference>
<dbReference type="InterPro" id="IPR013094">
    <property type="entry name" value="AB_hydrolase_3"/>
</dbReference>
<dbReference type="SUPFAM" id="SSF53474">
    <property type="entry name" value="alpha/beta-Hydrolases"/>
    <property type="match status" value="1"/>
</dbReference>
<dbReference type="RefSeq" id="XP_010273605.1">
    <property type="nucleotide sequence ID" value="XM_010275303.1"/>
</dbReference>
<evidence type="ECO:0000313" key="3">
    <source>
        <dbReference type="RefSeq" id="XP_010273605.1"/>
    </source>
</evidence>
<dbReference type="OrthoDB" id="408631at2759"/>
<gene>
    <name evidence="3" type="primary">LOC104609085</name>
</gene>
<accession>A0A1U8BBM4</accession>
<dbReference type="KEGG" id="nnu:104609085"/>
<dbReference type="OMA" id="VANDMMW"/>
<dbReference type="PANTHER" id="PTHR23024:SF546">
    <property type="entry name" value="CARBOXYLESTERASE 120-RELATED"/>
    <property type="match status" value="1"/>
</dbReference>
<organism evidence="2 3">
    <name type="scientific">Nelumbo nucifera</name>
    <name type="common">Sacred lotus</name>
    <dbReference type="NCBI Taxonomy" id="4432"/>
    <lineage>
        <taxon>Eukaryota</taxon>
        <taxon>Viridiplantae</taxon>
        <taxon>Streptophyta</taxon>
        <taxon>Embryophyta</taxon>
        <taxon>Tracheophyta</taxon>
        <taxon>Spermatophyta</taxon>
        <taxon>Magnoliopsida</taxon>
        <taxon>Proteales</taxon>
        <taxon>Nelumbonaceae</taxon>
        <taxon>Nelumbo</taxon>
    </lineage>
</organism>
<proteinExistence type="predicted"/>
<evidence type="ECO:0000313" key="2">
    <source>
        <dbReference type="Proteomes" id="UP000189703"/>
    </source>
</evidence>
<dbReference type="InterPro" id="IPR050466">
    <property type="entry name" value="Carboxylest/Gibb_receptor"/>
</dbReference>
<protein>
    <submittedName>
        <fullName evidence="3">Carboxylesterase 1-like</fullName>
    </submittedName>
</protein>
<keyword evidence="2" id="KW-1185">Reference proteome</keyword>
<dbReference type="eggNOG" id="KOG1515">
    <property type="taxonomic scope" value="Eukaryota"/>
</dbReference>
<dbReference type="InParanoid" id="A0A1U8BBM4"/>
<name>A0A1U8BBM4_NELNU</name>
<evidence type="ECO:0000259" key="1">
    <source>
        <dbReference type="Pfam" id="PF07859"/>
    </source>
</evidence>
<dbReference type="Proteomes" id="UP000189703">
    <property type="component" value="Unplaced"/>
</dbReference>
<dbReference type="AlphaFoldDB" id="A0A1U8BBM4"/>
<dbReference type="GeneID" id="104609085"/>
<sequence>MAIQLPALIVSVEHRLALESASQRLMMMQSKRCTGLGNTPRRASSMAKRTAAQAPALPSMFSDAADEPLKIVGLIMHHPFFGGLQRTESEMRLFNNPRFPMSVSDLIWDLALPVGSDRDHGYCNPLKLGESCHGIGLLGRCLVTTCGGDPLIDRQTEFVKMLDGEGVNVLAQFDEEGYHLVELYEPDKAQALLVIIKDFIFQLLAQSKEGS</sequence>
<dbReference type="PANTHER" id="PTHR23024">
    <property type="entry name" value="ARYLACETAMIDE DEACETYLASE"/>
    <property type="match status" value="1"/>
</dbReference>
<reference evidence="3" key="1">
    <citation type="submission" date="2025-08" db="UniProtKB">
        <authorList>
            <consortium name="RefSeq"/>
        </authorList>
    </citation>
    <scope>IDENTIFICATION</scope>
</reference>
<dbReference type="Gene3D" id="3.40.50.1820">
    <property type="entry name" value="alpha/beta hydrolase"/>
    <property type="match status" value="1"/>
</dbReference>
<dbReference type="InterPro" id="IPR029058">
    <property type="entry name" value="AB_hydrolase_fold"/>
</dbReference>
<dbReference type="GO" id="GO:0016787">
    <property type="term" value="F:hydrolase activity"/>
    <property type="evidence" value="ECO:0007669"/>
    <property type="project" value="InterPro"/>
</dbReference>